<reference evidence="3 4" key="1">
    <citation type="journal article" date="2020" name="ISME J.">
        <title>Comparative genomics reveals insights into cyanobacterial evolution and habitat adaptation.</title>
        <authorList>
            <person name="Chen M.Y."/>
            <person name="Teng W.K."/>
            <person name="Zhao L."/>
            <person name="Hu C.X."/>
            <person name="Zhou Y.K."/>
            <person name="Han B.P."/>
            <person name="Song L.R."/>
            <person name="Shu W.S."/>
        </authorList>
    </citation>
    <scope>NUCLEOTIDE SEQUENCE [LARGE SCALE GENOMIC DNA]</scope>
    <source>
        <strain evidence="3 4">FACHB-391</strain>
    </source>
</reference>
<keyword evidence="2" id="KW-0472">Membrane</keyword>
<accession>A0ABR8EWA1</accession>
<feature type="region of interest" description="Disordered" evidence="1">
    <location>
        <begin position="1"/>
        <end position="22"/>
    </location>
</feature>
<dbReference type="Proteomes" id="UP000604661">
    <property type="component" value="Unassembled WGS sequence"/>
</dbReference>
<gene>
    <name evidence="3" type="ORF">H6G95_12130</name>
</gene>
<evidence type="ECO:0000313" key="3">
    <source>
        <dbReference type="EMBL" id="MBD2561352.1"/>
    </source>
</evidence>
<sequence>MRSKTSISLVKVQKKENHQKQTSPPVLLNLTTRSLLIHTLTGLDDRTANVLMTSWTFLYLQLNILIMISTAIDN</sequence>
<name>A0ABR8EWA1_NOSLI</name>
<evidence type="ECO:0000256" key="1">
    <source>
        <dbReference type="SAM" id="MobiDB-lite"/>
    </source>
</evidence>
<dbReference type="EMBL" id="JACJTE010000010">
    <property type="protein sequence ID" value="MBD2561352.1"/>
    <property type="molecule type" value="Genomic_DNA"/>
</dbReference>
<protein>
    <submittedName>
        <fullName evidence="3">Uncharacterized protein</fullName>
    </submittedName>
</protein>
<keyword evidence="2" id="KW-0812">Transmembrane</keyword>
<proteinExistence type="predicted"/>
<dbReference type="RefSeq" id="WP_190893164.1">
    <property type="nucleotide sequence ID" value="NZ_JACJTE010000010.1"/>
</dbReference>
<keyword evidence="4" id="KW-1185">Reference proteome</keyword>
<evidence type="ECO:0000313" key="4">
    <source>
        <dbReference type="Proteomes" id="UP000604661"/>
    </source>
</evidence>
<comment type="caution">
    <text evidence="3">The sequence shown here is derived from an EMBL/GenBank/DDBJ whole genome shotgun (WGS) entry which is preliminary data.</text>
</comment>
<feature type="transmembrane region" description="Helical" evidence="2">
    <location>
        <begin position="50"/>
        <end position="72"/>
    </location>
</feature>
<keyword evidence="2" id="KW-1133">Transmembrane helix</keyword>
<organism evidence="3 4">
    <name type="scientific">Nostoc linckia FACHB-391</name>
    <dbReference type="NCBI Taxonomy" id="2692906"/>
    <lineage>
        <taxon>Bacteria</taxon>
        <taxon>Bacillati</taxon>
        <taxon>Cyanobacteriota</taxon>
        <taxon>Cyanophyceae</taxon>
        <taxon>Nostocales</taxon>
        <taxon>Nostocaceae</taxon>
        <taxon>Nostoc</taxon>
    </lineage>
</organism>
<evidence type="ECO:0000256" key="2">
    <source>
        <dbReference type="SAM" id="Phobius"/>
    </source>
</evidence>